<keyword evidence="3" id="KW-1185">Reference proteome</keyword>
<dbReference type="EMBL" id="ML995946">
    <property type="protein sequence ID" value="KAF2764006.1"/>
    <property type="molecule type" value="Genomic_DNA"/>
</dbReference>
<sequence length="59" mass="6873">YNLNKTKYSIIFLIAKDYLAISSTSILFKSTFSKARDIVTKKRNRLLEDTIKKTIMLKS</sequence>
<dbReference type="InterPro" id="IPR012337">
    <property type="entry name" value="RNaseH-like_sf"/>
</dbReference>
<proteinExistence type="predicted"/>
<dbReference type="Pfam" id="PF05699">
    <property type="entry name" value="Dimer_Tnp_hAT"/>
    <property type="match status" value="1"/>
</dbReference>
<dbReference type="AlphaFoldDB" id="A0A6G1KTQ9"/>
<dbReference type="InterPro" id="IPR008906">
    <property type="entry name" value="HATC_C_dom"/>
</dbReference>
<dbReference type="OrthoDB" id="3944237at2759"/>
<feature type="domain" description="HAT C-terminal dimerisation" evidence="1">
    <location>
        <begin position="3"/>
        <end position="58"/>
    </location>
</feature>
<organism evidence="2 3">
    <name type="scientific">Teratosphaeria nubilosa</name>
    <dbReference type="NCBI Taxonomy" id="161662"/>
    <lineage>
        <taxon>Eukaryota</taxon>
        <taxon>Fungi</taxon>
        <taxon>Dikarya</taxon>
        <taxon>Ascomycota</taxon>
        <taxon>Pezizomycotina</taxon>
        <taxon>Dothideomycetes</taxon>
        <taxon>Dothideomycetidae</taxon>
        <taxon>Mycosphaerellales</taxon>
        <taxon>Teratosphaeriaceae</taxon>
        <taxon>Teratosphaeria</taxon>
    </lineage>
</organism>
<dbReference type="GO" id="GO:0046983">
    <property type="term" value="F:protein dimerization activity"/>
    <property type="evidence" value="ECO:0007669"/>
    <property type="project" value="InterPro"/>
</dbReference>
<evidence type="ECO:0000313" key="2">
    <source>
        <dbReference type="EMBL" id="KAF2764006.1"/>
    </source>
</evidence>
<name>A0A6G1KTQ9_9PEZI</name>
<accession>A0A6G1KTQ9</accession>
<reference evidence="2" key="1">
    <citation type="journal article" date="2020" name="Stud. Mycol.">
        <title>101 Dothideomycetes genomes: a test case for predicting lifestyles and emergence of pathogens.</title>
        <authorList>
            <person name="Haridas S."/>
            <person name="Albert R."/>
            <person name="Binder M."/>
            <person name="Bloem J."/>
            <person name="Labutti K."/>
            <person name="Salamov A."/>
            <person name="Andreopoulos B."/>
            <person name="Baker S."/>
            <person name="Barry K."/>
            <person name="Bills G."/>
            <person name="Bluhm B."/>
            <person name="Cannon C."/>
            <person name="Castanera R."/>
            <person name="Culley D."/>
            <person name="Daum C."/>
            <person name="Ezra D."/>
            <person name="Gonzalez J."/>
            <person name="Henrissat B."/>
            <person name="Kuo A."/>
            <person name="Liang C."/>
            <person name="Lipzen A."/>
            <person name="Lutzoni F."/>
            <person name="Magnuson J."/>
            <person name="Mondo S."/>
            <person name="Nolan M."/>
            <person name="Ohm R."/>
            <person name="Pangilinan J."/>
            <person name="Park H.-J."/>
            <person name="Ramirez L."/>
            <person name="Alfaro M."/>
            <person name="Sun H."/>
            <person name="Tritt A."/>
            <person name="Yoshinaga Y."/>
            <person name="Zwiers L.-H."/>
            <person name="Turgeon B."/>
            <person name="Goodwin S."/>
            <person name="Spatafora J."/>
            <person name="Crous P."/>
            <person name="Grigoriev I."/>
        </authorList>
    </citation>
    <scope>NUCLEOTIDE SEQUENCE</scope>
    <source>
        <strain evidence="2">CBS 116005</strain>
    </source>
</reference>
<evidence type="ECO:0000313" key="3">
    <source>
        <dbReference type="Proteomes" id="UP000799436"/>
    </source>
</evidence>
<evidence type="ECO:0000259" key="1">
    <source>
        <dbReference type="Pfam" id="PF05699"/>
    </source>
</evidence>
<feature type="non-terminal residue" evidence="2">
    <location>
        <position position="1"/>
    </location>
</feature>
<protein>
    <recommendedName>
        <fullName evidence="1">HAT C-terminal dimerisation domain-containing protein</fullName>
    </recommendedName>
</protein>
<dbReference type="Proteomes" id="UP000799436">
    <property type="component" value="Unassembled WGS sequence"/>
</dbReference>
<feature type="non-terminal residue" evidence="2">
    <location>
        <position position="59"/>
    </location>
</feature>
<gene>
    <name evidence="2" type="ORF">EJ03DRAFT_256575</name>
</gene>
<dbReference type="SUPFAM" id="SSF53098">
    <property type="entry name" value="Ribonuclease H-like"/>
    <property type="match status" value="1"/>
</dbReference>